<evidence type="ECO:0000313" key="1">
    <source>
        <dbReference type="EMBL" id="KAK3211659.1"/>
    </source>
</evidence>
<sequence length="157" mass="18652">MDARLFYLGYARGNGFGRRATNLDYDNEESHTLKYIVKVFIDDHSQKLATFRKVSSHRSHRNLDEDDYAQIDIIGKNFIRGCQTFEYMVDQKWGNSKIRFTQKDMYNKIAKMRRSKAFESDPQAAILYLKSKAFYEQNLYCRFNTDDDDRLAKFSCF</sequence>
<name>A0AAE0AD34_9ROSI</name>
<comment type="caution">
    <text evidence="1">The sequence shown here is derived from an EMBL/GenBank/DDBJ whole genome shotgun (WGS) entry which is preliminary data.</text>
</comment>
<reference evidence="1" key="1">
    <citation type="journal article" date="2023" name="Plant J.">
        <title>Genome sequences and population genomics provide insights into the demographic history, inbreeding, and mutation load of two 'living fossil' tree species of Dipteronia.</title>
        <authorList>
            <person name="Feng Y."/>
            <person name="Comes H.P."/>
            <person name="Chen J."/>
            <person name="Zhu S."/>
            <person name="Lu R."/>
            <person name="Zhang X."/>
            <person name="Li P."/>
            <person name="Qiu J."/>
            <person name="Olsen K.M."/>
            <person name="Qiu Y."/>
        </authorList>
    </citation>
    <scope>NUCLEOTIDE SEQUENCE</scope>
    <source>
        <strain evidence="1">NBL</strain>
    </source>
</reference>
<keyword evidence="2" id="KW-1185">Reference proteome</keyword>
<dbReference type="PANTHER" id="PTHR47718">
    <property type="entry name" value="OS01G0519700 PROTEIN"/>
    <property type="match status" value="1"/>
</dbReference>
<dbReference type="PANTHER" id="PTHR47718:SF15">
    <property type="entry name" value="PROTEIN FAR1-RELATED SEQUENCE 5-LIKE"/>
    <property type="match status" value="1"/>
</dbReference>
<evidence type="ECO:0000313" key="2">
    <source>
        <dbReference type="Proteomes" id="UP001281410"/>
    </source>
</evidence>
<dbReference type="EMBL" id="JANJYJ010000005">
    <property type="protein sequence ID" value="KAK3211659.1"/>
    <property type="molecule type" value="Genomic_DNA"/>
</dbReference>
<dbReference type="Proteomes" id="UP001281410">
    <property type="component" value="Unassembled WGS sequence"/>
</dbReference>
<accession>A0AAE0AD34</accession>
<gene>
    <name evidence="1" type="ORF">Dsin_016365</name>
</gene>
<organism evidence="1 2">
    <name type="scientific">Dipteronia sinensis</name>
    <dbReference type="NCBI Taxonomy" id="43782"/>
    <lineage>
        <taxon>Eukaryota</taxon>
        <taxon>Viridiplantae</taxon>
        <taxon>Streptophyta</taxon>
        <taxon>Embryophyta</taxon>
        <taxon>Tracheophyta</taxon>
        <taxon>Spermatophyta</taxon>
        <taxon>Magnoliopsida</taxon>
        <taxon>eudicotyledons</taxon>
        <taxon>Gunneridae</taxon>
        <taxon>Pentapetalae</taxon>
        <taxon>rosids</taxon>
        <taxon>malvids</taxon>
        <taxon>Sapindales</taxon>
        <taxon>Sapindaceae</taxon>
        <taxon>Hippocastanoideae</taxon>
        <taxon>Acereae</taxon>
        <taxon>Dipteronia</taxon>
    </lineage>
</organism>
<protein>
    <submittedName>
        <fullName evidence="1">Uncharacterized protein</fullName>
    </submittedName>
</protein>
<proteinExistence type="predicted"/>
<dbReference type="AlphaFoldDB" id="A0AAE0AD34"/>